<dbReference type="InterPro" id="IPR000742">
    <property type="entry name" value="EGF"/>
</dbReference>
<accession>A0A085VZR0</accession>
<dbReference type="GO" id="GO:0005112">
    <property type="term" value="F:Notch binding"/>
    <property type="evidence" value="ECO:0007669"/>
    <property type="project" value="TreeGrafter"/>
</dbReference>
<dbReference type="GO" id="GO:0005509">
    <property type="term" value="F:calcium ion binding"/>
    <property type="evidence" value="ECO:0007669"/>
    <property type="project" value="InterPro"/>
</dbReference>
<feature type="domain" description="EGF-like" evidence="6">
    <location>
        <begin position="210"/>
        <end position="246"/>
    </location>
</feature>
<dbReference type="InterPro" id="IPR000152">
    <property type="entry name" value="EGF-type_Asp/Asn_hydroxyl_site"/>
</dbReference>
<dbReference type="SUPFAM" id="SSF57184">
    <property type="entry name" value="Growth factor receptor domain"/>
    <property type="match status" value="1"/>
</dbReference>
<evidence type="ECO:0000313" key="7">
    <source>
        <dbReference type="EMBL" id="KFE60923.1"/>
    </source>
</evidence>
<dbReference type="AlphaFoldDB" id="A0A085VZR0"/>
<evidence type="ECO:0000259" key="6">
    <source>
        <dbReference type="PROSITE" id="PS50026"/>
    </source>
</evidence>
<reference evidence="7 8" key="1">
    <citation type="submission" date="2014-04" db="EMBL/GenBank/DDBJ databases">
        <title>Genome assembly of Hyalangium minutum DSM 14724.</title>
        <authorList>
            <person name="Sharma G."/>
            <person name="Subramanian S."/>
        </authorList>
    </citation>
    <scope>NUCLEOTIDE SEQUENCE [LARGE SCALE GENOMIC DNA]</scope>
    <source>
        <strain evidence="7 8">DSM 14724</strain>
    </source>
</reference>
<feature type="domain" description="EGF-like" evidence="6">
    <location>
        <begin position="1"/>
        <end position="18"/>
    </location>
</feature>
<dbReference type="CDD" id="cd00054">
    <property type="entry name" value="EGF_CA"/>
    <property type="match status" value="7"/>
</dbReference>
<evidence type="ECO:0000256" key="1">
    <source>
        <dbReference type="ARBA" id="ARBA00022536"/>
    </source>
</evidence>
<dbReference type="PRINTS" id="PR00010">
    <property type="entry name" value="EGFBLOOD"/>
</dbReference>
<dbReference type="InterPro" id="IPR028994">
    <property type="entry name" value="Integrin_alpha_N"/>
</dbReference>
<dbReference type="Gene3D" id="2.130.10.130">
    <property type="entry name" value="Integrin alpha, N-terminal"/>
    <property type="match status" value="2"/>
</dbReference>
<keyword evidence="8" id="KW-1185">Reference proteome</keyword>
<dbReference type="SMART" id="SM00179">
    <property type="entry name" value="EGF_CA"/>
    <property type="match status" value="7"/>
</dbReference>
<feature type="domain" description="EGF-like" evidence="6">
    <location>
        <begin position="134"/>
        <end position="170"/>
    </location>
</feature>
<dbReference type="PROSITE" id="PS01186">
    <property type="entry name" value="EGF_2"/>
    <property type="match status" value="7"/>
</dbReference>
<feature type="domain" description="EGF-like" evidence="6">
    <location>
        <begin position="58"/>
        <end position="94"/>
    </location>
</feature>
<dbReference type="SUPFAM" id="SSF57196">
    <property type="entry name" value="EGF/Laminin"/>
    <property type="match status" value="4"/>
</dbReference>
<dbReference type="SUPFAM" id="SSF69318">
    <property type="entry name" value="Integrin alpha N-terminal domain"/>
    <property type="match status" value="1"/>
</dbReference>
<dbReference type="SMART" id="SM00181">
    <property type="entry name" value="EGF"/>
    <property type="match status" value="8"/>
</dbReference>
<feature type="domain" description="EGF-like" evidence="6">
    <location>
        <begin position="20"/>
        <end position="56"/>
    </location>
</feature>
<evidence type="ECO:0000256" key="4">
    <source>
        <dbReference type="ARBA" id="ARBA00023157"/>
    </source>
</evidence>
<dbReference type="PROSITE" id="PS00022">
    <property type="entry name" value="EGF_1"/>
    <property type="match status" value="8"/>
</dbReference>
<dbReference type="STRING" id="394096.DB31_4547"/>
<dbReference type="Pfam" id="PF01839">
    <property type="entry name" value="FG-GAP"/>
    <property type="match status" value="1"/>
</dbReference>
<evidence type="ECO:0000256" key="3">
    <source>
        <dbReference type="ARBA" id="ARBA00022737"/>
    </source>
</evidence>
<evidence type="ECO:0000256" key="2">
    <source>
        <dbReference type="ARBA" id="ARBA00022729"/>
    </source>
</evidence>
<feature type="domain" description="EGF-like" evidence="6">
    <location>
        <begin position="248"/>
        <end position="284"/>
    </location>
</feature>
<dbReference type="PATRIC" id="fig|394096.3.peg.8280"/>
<dbReference type="PANTHER" id="PTHR12916:SF9">
    <property type="entry name" value="NEUROGENIC LOCUS NOTCH HOMOLOG PROTEIN 1-RELATED"/>
    <property type="match status" value="1"/>
</dbReference>
<dbReference type="InterPro" id="IPR001881">
    <property type="entry name" value="EGF-like_Ca-bd_dom"/>
</dbReference>
<dbReference type="Gene3D" id="2.40.128.340">
    <property type="match status" value="1"/>
</dbReference>
<dbReference type="PROSITE" id="PS01187">
    <property type="entry name" value="EGF_CA"/>
    <property type="match status" value="4"/>
</dbReference>
<dbReference type="Pfam" id="PF13517">
    <property type="entry name" value="FG-GAP_3"/>
    <property type="match status" value="1"/>
</dbReference>
<dbReference type="EMBL" id="JMCB01000026">
    <property type="protein sequence ID" value="KFE60923.1"/>
    <property type="molecule type" value="Genomic_DNA"/>
</dbReference>
<evidence type="ECO:0000256" key="5">
    <source>
        <dbReference type="ARBA" id="ARBA00023180"/>
    </source>
</evidence>
<dbReference type="PROSITE" id="PS50026">
    <property type="entry name" value="EGF_3"/>
    <property type="match status" value="8"/>
</dbReference>
<dbReference type="InterPro" id="IPR013517">
    <property type="entry name" value="FG-GAP"/>
</dbReference>
<gene>
    <name evidence="7" type="ORF">DB31_4547</name>
</gene>
<proteinExistence type="predicted"/>
<dbReference type="Proteomes" id="UP000028725">
    <property type="component" value="Unassembled WGS sequence"/>
</dbReference>
<dbReference type="PANTHER" id="PTHR12916">
    <property type="entry name" value="CYTOCHROME C OXIDASE POLYPEPTIDE VIC-2"/>
    <property type="match status" value="1"/>
</dbReference>
<dbReference type="Pfam" id="PF00008">
    <property type="entry name" value="EGF"/>
    <property type="match status" value="7"/>
</dbReference>
<keyword evidence="2" id="KW-0732">Signal</keyword>
<evidence type="ECO:0000313" key="8">
    <source>
        <dbReference type="Proteomes" id="UP000028725"/>
    </source>
</evidence>
<dbReference type="FunFam" id="2.10.25.10:FF:000122">
    <property type="entry name" value="Protein crumbs homolog 2"/>
    <property type="match status" value="7"/>
</dbReference>
<keyword evidence="4" id="KW-1015">Disulfide bond</keyword>
<protein>
    <submittedName>
        <fullName evidence="7">Coagulation factor XIIa</fullName>
    </submittedName>
</protein>
<dbReference type="PROSITE" id="PS00010">
    <property type="entry name" value="ASX_HYDROXYL"/>
    <property type="match status" value="7"/>
</dbReference>
<name>A0A085VZR0_9BACT</name>
<keyword evidence="1" id="KW-0245">EGF-like domain</keyword>
<dbReference type="InterPro" id="IPR009030">
    <property type="entry name" value="Growth_fac_rcpt_cys_sf"/>
</dbReference>
<comment type="caution">
    <text evidence="7">The sequence shown here is derived from an EMBL/GenBank/DDBJ whole genome shotgun (WGS) entry which is preliminary data.</text>
</comment>
<dbReference type="InterPro" id="IPR018097">
    <property type="entry name" value="EGF_Ca-bd_CS"/>
</dbReference>
<dbReference type="Gene3D" id="2.10.25.10">
    <property type="entry name" value="Laminin"/>
    <property type="match status" value="8"/>
</dbReference>
<dbReference type="GO" id="GO:0007219">
    <property type="term" value="P:Notch signaling pathway"/>
    <property type="evidence" value="ECO:0007669"/>
    <property type="project" value="TreeGrafter"/>
</dbReference>
<feature type="domain" description="EGF-like" evidence="6">
    <location>
        <begin position="96"/>
        <end position="132"/>
    </location>
</feature>
<dbReference type="RefSeq" id="WP_420806747.1">
    <property type="nucleotide sequence ID" value="NZ_JMCB01000026.1"/>
</dbReference>
<keyword evidence="5" id="KW-0325">Glycoprotein</keyword>
<organism evidence="7 8">
    <name type="scientific">Hyalangium minutum</name>
    <dbReference type="NCBI Taxonomy" id="394096"/>
    <lineage>
        <taxon>Bacteria</taxon>
        <taxon>Pseudomonadati</taxon>
        <taxon>Myxococcota</taxon>
        <taxon>Myxococcia</taxon>
        <taxon>Myxococcales</taxon>
        <taxon>Cystobacterineae</taxon>
        <taxon>Archangiaceae</taxon>
        <taxon>Hyalangium</taxon>
    </lineage>
</organism>
<sequence>MNSYTCQCAPGYSGATCETNVNECESNPCLNGGTCTDGVNGYTCACTPGYSGATCATDVNECQPNPCLNGGTCTDGVNSYTCQCAPGYSGPGCATNINECSPNPCLNGGTCTDGVNSYTCQCAPGYSGTTCATNINECSPNPCLNGGTCTDGVNSYTCACAPGYSGATCATNINECSPNPCLNGGTCTDGVNSYTCACAPGYSGATCATNIDECSPNPCLNGGTCTDGVNSYTCACAPGYSGATCATNIDECSPNPCLNGGTCTDGVNSFTCACAPTYEGATCQSCSGTLADCNGLVSDGCEVNLQSDAAHCNVCSNACDMGQICSNAACQTPPSGQVPGTPINFPAPHNPLAPAVADVNNDGKLDILVANAESGSAATPSGSLSVFFGNRDATVQAEHYYTGAPLSSNAVVAADVDGDGWLDAVTVDGQTNLSSTNGSISVYLNRGASAPGLFGTLTSFTTGAPGSVHLCAGDFNGDGAVDIATTSVTTSNVSILLNDGDGHFSVSSPLIAIPSTGGVQSTIACRDLNGDGDPDIVVTSPSSARLNLLINQGNASFAAPVSYTNSRNGQTAGIAFGDADGDGNLDILSNGAAGAYLYVFKGAGNGTVASGVDSATGASAVANSALGVVASDFNGDGKLDAYILVTATTGGVRPMTGSGTGTFTSGTLVTTGSSPGLNAIAIADMNADGYVDLILTNKGSSTLTIVPNGL</sequence>
<keyword evidence="3" id="KW-0677">Repeat</keyword>
<feature type="domain" description="EGF-like" evidence="6">
    <location>
        <begin position="172"/>
        <end position="208"/>
    </location>
</feature>